<keyword evidence="10" id="KW-0333">Golgi apparatus</keyword>
<dbReference type="Pfam" id="PF13774">
    <property type="entry name" value="Longin"/>
    <property type="match status" value="1"/>
</dbReference>
<dbReference type="GO" id="GO:0005789">
    <property type="term" value="C:endoplasmic reticulum membrane"/>
    <property type="evidence" value="ECO:0007669"/>
    <property type="project" value="UniProtKB-SubCell"/>
</dbReference>
<dbReference type="SMART" id="SM01270">
    <property type="entry name" value="Longin"/>
    <property type="match status" value="1"/>
</dbReference>
<evidence type="ECO:0000256" key="13">
    <source>
        <dbReference type="ARBA" id="ARBA00024249"/>
    </source>
</evidence>
<evidence type="ECO:0000313" key="17">
    <source>
        <dbReference type="Proteomes" id="UP000309038"/>
    </source>
</evidence>
<comment type="similarity">
    <text evidence="3">Belongs to the synaptobrevin family.</text>
</comment>
<dbReference type="Proteomes" id="UP000309038">
    <property type="component" value="Unassembled WGS sequence"/>
</dbReference>
<evidence type="ECO:0000256" key="9">
    <source>
        <dbReference type="ARBA" id="ARBA00022989"/>
    </source>
</evidence>
<feature type="region of interest" description="Disordered" evidence="14">
    <location>
        <begin position="272"/>
        <end position="306"/>
    </location>
</feature>
<dbReference type="Gene3D" id="3.30.450.50">
    <property type="entry name" value="Longin domain"/>
    <property type="match status" value="1"/>
</dbReference>
<evidence type="ECO:0000256" key="8">
    <source>
        <dbReference type="ARBA" id="ARBA00022927"/>
    </source>
</evidence>
<keyword evidence="12" id="KW-0472">Membrane</keyword>
<dbReference type="FunFam" id="3.30.450.50:FF:000007">
    <property type="entry name" value="SNARE complex subunit SEC22"/>
    <property type="match status" value="1"/>
</dbReference>
<dbReference type="SUPFAM" id="SSF58038">
    <property type="entry name" value="SNARE fusion complex"/>
    <property type="match status" value="1"/>
</dbReference>
<keyword evidence="17" id="KW-1185">Reference proteome</keyword>
<comment type="subcellular location">
    <subcellularLocation>
        <location evidence="1">Endoplasmic reticulum membrane</location>
        <topology evidence="1">Single-pass type IV membrane protein</topology>
    </subcellularLocation>
    <subcellularLocation>
        <location evidence="2">Golgi apparatus membrane</location>
        <topology evidence="2">Single-pass type IV membrane protein</topology>
    </subcellularLocation>
</comment>
<keyword evidence="6" id="KW-0256">Endoplasmic reticulum</keyword>
<dbReference type="GO" id="GO:0006890">
    <property type="term" value="P:retrograde vesicle-mediated transport, Golgi to endoplasmic reticulum"/>
    <property type="evidence" value="ECO:0007669"/>
    <property type="project" value="InterPro"/>
</dbReference>
<keyword evidence="9" id="KW-1133">Transmembrane helix</keyword>
<evidence type="ECO:0000256" key="10">
    <source>
        <dbReference type="ARBA" id="ARBA00023034"/>
    </source>
</evidence>
<dbReference type="PANTHER" id="PTHR45837">
    <property type="entry name" value="VESICLE-TRAFFICKING PROTEIN SEC22B"/>
    <property type="match status" value="1"/>
</dbReference>
<dbReference type="SUPFAM" id="SSF64356">
    <property type="entry name" value="SNARE-like"/>
    <property type="match status" value="1"/>
</dbReference>
<feature type="compositionally biased region" description="Basic residues" evidence="14">
    <location>
        <begin position="760"/>
        <end position="780"/>
    </location>
</feature>
<dbReference type="PROSITE" id="PS50859">
    <property type="entry name" value="LONGIN"/>
    <property type="match status" value="1"/>
</dbReference>
<dbReference type="GO" id="GO:0005484">
    <property type="term" value="F:SNAP receptor activity"/>
    <property type="evidence" value="ECO:0007669"/>
    <property type="project" value="InterPro"/>
</dbReference>
<feature type="region of interest" description="Disordered" evidence="14">
    <location>
        <begin position="708"/>
        <end position="731"/>
    </location>
</feature>
<gene>
    <name evidence="16" type="ORF">EW026_g6826</name>
</gene>
<feature type="compositionally biased region" description="Acidic residues" evidence="14">
    <location>
        <begin position="716"/>
        <end position="729"/>
    </location>
</feature>
<dbReference type="InterPro" id="IPR011012">
    <property type="entry name" value="Longin-like_dom_sf"/>
</dbReference>
<dbReference type="GO" id="GO:0006888">
    <property type="term" value="P:endoplasmic reticulum to Golgi vesicle-mediated transport"/>
    <property type="evidence" value="ECO:0007669"/>
    <property type="project" value="InterPro"/>
</dbReference>
<feature type="region of interest" description="Disordered" evidence="14">
    <location>
        <begin position="760"/>
        <end position="783"/>
    </location>
</feature>
<name>A0A4S4KBH6_9APHY</name>
<feature type="domain" description="Longin" evidence="15">
    <location>
        <begin position="6"/>
        <end position="118"/>
    </location>
</feature>
<keyword evidence="7" id="KW-0931">ER-Golgi transport</keyword>
<dbReference type="GO" id="GO:0015031">
    <property type="term" value="P:protein transport"/>
    <property type="evidence" value="ECO:0007669"/>
    <property type="project" value="UniProtKB-KW"/>
</dbReference>
<evidence type="ECO:0000256" key="5">
    <source>
        <dbReference type="ARBA" id="ARBA00022692"/>
    </source>
</evidence>
<evidence type="ECO:0000256" key="2">
    <source>
        <dbReference type="ARBA" id="ARBA00004409"/>
    </source>
</evidence>
<dbReference type="InterPro" id="IPR010908">
    <property type="entry name" value="Longin_dom"/>
</dbReference>
<sequence>MVRSTIVVRASDALPLAATVDDEQTEQALQEHKQQAKLVFRRITPNTEPRCSIESGQYTLHYLIADNVVYLVIADKSYPRKLAFSYLDELSKEFTTSYGAKVEAVRKPYAFVGFDTFMGKTTRLYQDTRSAGAGGSNNLGKLNDELQDVTRIMTKNMEELLWRGDSLDIHHLHKGNMAYQYGVGGTSPMAPHMSPMQRSHTPVMPPPQQAQIQPGSITYTTTTGPDGQLVYHPFKAVAASYQTPQGIVTGIQWIPAEATSVAPLGATPANEEFRSSFSRSDERAWQLEEDRRRRKDEEREQRREEKEIAREIRRAREREDREFQKAANRNSGYGYDALDRRFGDMDLKDGAREYEKGGNRSRRNSTYGTTPAPYPGGGGAYGPGVYAGAGQPYSTGAYVSAGPQRPVSPYQAPIAPRPVSPYAAPGMIPRAPSPYAQPGSGIGRAPSPYAQPGAGIGRAPSPYAQPGAGIGRAASPYQVPIAPRPVSPYAQPTAGGIYPAGHVMEGRPVLPRSLSRAASPAPGYATSGAGGQYSYATAGAGYPTSTQPAYGSGGTQYAVAPYPGASPVMPTGEQQQPMLSAPEGFSRPPNLAHPYTRFEVFKIQDMDDFYENIPKMPLVLQPHDVYHEDWMRLMTDLALAWSGKLPVPEYAQDGRPPKRTVLTSDLIDLWNASFFLRRGAEVVLFKGRERRSGRNVGTVELHLPGFENITGLSDSSDSEEEDSDDADDDDRYRYGAYGGVYGRQAGSQLAELQEAKRIRREQKKVEKKRRRQEKKQRRKQKEAEKTYALYVTCVPREAII</sequence>
<evidence type="ECO:0000256" key="14">
    <source>
        <dbReference type="SAM" id="MobiDB-lite"/>
    </source>
</evidence>
<comment type="caution">
    <text evidence="16">The sequence shown here is derived from an EMBL/GenBank/DDBJ whole genome shotgun (WGS) entry which is preliminary data.</text>
</comment>
<keyword evidence="11" id="KW-0175">Coiled coil</keyword>
<evidence type="ECO:0000256" key="3">
    <source>
        <dbReference type="ARBA" id="ARBA00008025"/>
    </source>
</evidence>
<dbReference type="AlphaFoldDB" id="A0A4S4KBH6"/>
<evidence type="ECO:0000256" key="1">
    <source>
        <dbReference type="ARBA" id="ARBA00004163"/>
    </source>
</evidence>
<feature type="region of interest" description="Disordered" evidence="14">
    <location>
        <begin position="351"/>
        <end position="370"/>
    </location>
</feature>
<keyword evidence="5" id="KW-0812">Transmembrane</keyword>
<dbReference type="CDD" id="cd14824">
    <property type="entry name" value="Longin"/>
    <property type="match status" value="1"/>
</dbReference>
<dbReference type="GO" id="GO:0000139">
    <property type="term" value="C:Golgi membrane"/>
    <property type="evidence" value="ECO:0007669"/>
    <property type="project" value="UniProtKB-SubCell"/>
</dbReference>
<evidence type="ECO:0000256" key="7">
    <source>
        <dbReference type="ARBA" id="ARBA00022892"/>
    </source>
</evidence>
<keyword evidence="4" id="KW-0813">Transport</keyword>
<reference evidence="16 17" key="1">
    <citation type="submission" date="2019-02" db="EMBL/GenBank/DDBJ databases">
        <title>Genome sequencing of the rare red list fungi Phlebia centrifuga.</title>
        <authorList>
            <person name="Buettner E."/>
            <person name="Kellner H."/>
        </authorList>
    </citation>
    <scope>NUCLEOTIDE SEQUENCE [LARGE SCALE GENOMIC DNA]</scope>
    <source>
        <strain evidence="16 17">DSM 108282</strain>
    </source>
</reference>
<protein>
    <recommendedName>
        <fullName evidence="13">Protein transport protein SEC22</fullName>
    </recommendedName>
</protein>
<evidence type="ECO:0000259" key="15">
    <source>
        <dbReference type="PROSITE" id="PS50859"/>
    </source>
</evidence>
<evidence type="ECO:0000256" key="11">
    <source>
        <dbReference type="ARBA" id="ARBA00023054"/>
    </source>
</evidence>
<evidence type="ECO:0000256" key="12">
    <source>
        <dbReference type="ARBA" id="ARBA00023136"/>
    </source>
</evidence>
<evidence type="ECO:0000313" key="16">
    <source>
        <dbReference type="EMBL" id="THG94687.1"/>
    </source>
</evidence>
<proteinExistence type="inferred from homology"/>
<accession>A0A4S4KBH6</accession>
<evidence type="ECO:0000256" key="4">
    <source>
        <dbReference type="ARBA" id="ARBA00022448"/>
    </source>
</evidence>
<dbReference type="EMBL" id="SGPJ01000410">
    <property type="protein sequence ID" value="THG94687.1"/>
    <property type="molecule type" value="Genomic_DNA"/>
</dbReference>
<keyword evidence="8" id="KW-0653">Protein transport</keyword>
<organism evidence="16 17">
    <name type="scientific">Hermanssonia centrifuga</name>
    <dbReference type="NCBI Taxonomy" id="98765"/>
    <lineage>
        <taxon>Eukaryota</taxon>
        <taxon>Fungi</taxon>
        <taxon>Dikarya</taxon>
        <taxon>Basidiomycota</taxon>
        <taxon>Agaricomycotina</taxon>
        <taxon>Agaricomycetes</taxon>
        <taxon>Polyporales</taxon>
        <taxon>Meruliaceae</taxon>
        <taxon>Hermanssonia</taxon>
    </lineage>
</organism>
<dbReference type="InterPro" id="IPR044565">
    <property type="entry name" value="Sec22"/>
</dbReference>
<evidence type="ECO:0000256" key="6">
    <source>
        <dbReference type="ARBA" id="ARBA00022824"/>
    </source>
</evidence>